<evidence type="ECO:0000313" key="2">
    <source>
        <dbReference type="Proteomes" id="UP000006882"/>
    </source>
</evidence>
<proteinExistence type="predicted"/>
<dbReference type="Proteomes" id="UP000006882">
    <property type="component" value="Chromosome G8"/>
</dbReference>
<name>A0A251MTI6_PRUPE</name>
<sequence>MGCIQVQFSRTCSCGTMQPLILKSEDLSVLPFPLLPLKFLMSSAMPCGIVCFRWLLPLLITIECVHKFSFLPNKRPIYFEQCHL</sequence>
<gene>
    <name evidence="1" type="ORF">PRUPE_8G052400</name>
</gene>
<accession>A0A251MTI6</accession>
<protein>
    <submittedName>
        <fullName evidence="1">Uncharacterized protein</fullName>
    </submittedName>
</protein>
<dbReference type="AlphaFoldDB" id="A0A251MTI6"/>
<evidence type="ECO:0000313" key="1">
    <source>
        <dbReference type="EMBL" id="ONH90411.1"/>
    </source>
</evidence>
<dbReference type="EMBL" id="CM007658">
    <property type="protein sequence ID" value="ONH90411.1"/>
    <property type="molecule type" value="Genomic_DNA"/>
</dbReference>
<organism evidence="1 2">
    <name type="scientific">Prunus persica</name>
    <name type="common">Peach</name>
    <name type="synonym">Amygdalus persica</name>
    <dbReference type="NCBI Taxonomy" id="3760"/>
    <lineage>
        <taxon>Eukaryota</taxon>
        <taxon>Viridiplantae</taxon>
        <taxon>Streptophyta</taxon>
        <taxon>Embryophyta</taxon>
        <taxon>Tracheophyta</taxon>
        <taxon>Spermatophyta</taxon>
        <taxon>Magnoliopsida</taxon>
        <taxon>eudicotyledons</taxon>
        <taxon>Gunneridae</taxon>
        <taxon>Pentapetalae</taxon>
        <taxon>rosids</taxon>
        <taxon>fabids</taxon>
        <taxon>Rosales</taxon>
        <taxon>Rosaceae</taxon>
        <taxon>Amygdaloideae</taxon>
        <taxon>Amygdaleae</taxon>
        <taxon>Prunus</taxon>
    </lineage>
</organism>
<reference evidence="1 2" key="1">
    <citation type="journal article" date="2013" name="Nat. Genet.">
        <title>The high-quality draft genome of peach (Prunus persica) identifies unique patterns of genetic diversity, domestication and genome evolution.</title>
        <authorList>
            <consortium name="International Peach Genome Initiative"/>
            <person name="Verde I."/>
            <person name="Abbott A.G."/>
            <person name="Scalabrin S."/>
            <person name="Jung S."/>
            <person name="Shu S."/>
            <person name="Marroni F."/>
            <person name="Zhebentyayeva T."/>
            <person name="Dettori M.T."/>
            <person name="Grimwood J."/>
            <person name="Cattonaro F."/>
            <person name="Zuccolo A."/>
            <person name="Rossini L."/>
            <person name="Jenkins J."/>
            <person name="Vendramin E."/>
            <person name="Meisel L.A."/>
            <person name="Decroocq V."/>
            <person name="Sosinski B."/>
            <person name="Prochnik S."/>
            <person name="Mitros T."/>
            <person name="Policriti A."/>
            <person name="Cipriani G."/>
            <person name="Dondini L."/>
            <person name="Ficklin S."/>
            <person name="Goodstein D.M."/>
            <person name="Xuan P."/>
            <person name="Del Fabbro C."/>
            <person name="Aramini V."/>
            <person name="Copetti D."/>
            <person name="Gonzalez S."/>
            <person name="Horner D.S."/>
            <person name="Falchi R."/>
            <person name="Lucas S."/>
            <person name="Mica E."/>
            <person name="Maldonado J."/>
            <person name="Lazzari B."/>
            <person name="Bielenberg D."/>
            <person name="Pirona R."/>
            <person name="Miculan M."/>
            <person name="Barakat A."/>
            <person name="Testolin R."/>
            <person name="Stella A."/>
            <person name="Tartarini S."/>
            <person name="Tonutti P."/>
            <person name="Arus P."/>
            <person name="Orellana A."/>
            <person name="Wells C."/>
            <person name="Main D."/>
            <person name="Vizzotto G."/>
            <person name="Silva H."/>
            <person name="Salamini F."/>
            <person name="Schmutz J."/>
            <person name="Morgante M."/>
            <person name="Rokhsar D.S."/>
        </authorList>
    </citation>
    <scope>NUCLEOTIDE SEQUENCE [LARGE SCALE GENOMIC DNA]</scope>
    <source>
        <strain evidence="2">cv. Nemared</strain>
    </source>
</reference>
<keyword evidence="2" id="KW-1185">Reference proteome</keyword>
<dbReference type="Gramene" id="ONH90411">
    <property type="protein sequence ID" value="ONH90411"/>
    <property type="gene ID" value="PRUPE_8G052400"/>
</dbReference>